<dbReference type="Proteomes" id="UP001152622">
    <property type="component" value="Chromosome 5"/>
</dbReference>
<sequence>MAAATGFVAPTLAANEGVGSGQRELQRCMCLYGLSWTGGPHRRAHRHGLEEGSMAESSGEQHRPPHRTGSFFKLIDTFTLEIGELKQEMVQTAVSLDGDPAVVSLRGPEEEVSGVYLQPPSTGGAPGTRDSGYSSLRRRMSVLDRLVQTHPVWLQLSLSDEEATRILTLQPPGTFLVRKSCKLQKKVISLRLDDSGSPVSDFPVKESQYTFSLEGSGISFADLFRLVAFYCISRDVLPFPLRLPERIAAARTHSQLEEVAQLGAAFWDSALCNWTRDSEQQPQLRRDRGWRTTSLPAVRTRTPSHLECSQSNGALCFINPPVSAGPPPQRGELRPDPLNRTLTQSEAGLPG</sequence>
<keyword evidence="5" id="KW-1185">Reference proteome</keyword>
<dbReference type="EMBL" id="JAINUF010000005">
    <property type="protein sequence ID" value="KAJ8360097.1"/>
    <property type="molecule type" value="Genomic_DNA"/>
</dbReference>
<dbReference type="Pfam" id="PF00017">
    <property type="entry name" value="SH2"/>
    <property type="match status" value="1"/>
</dbReference>
<dbReference type="InterPro" id="IPR036860">
    <property type="entry name" value="SH2_dom_sf"/>
</dbReference>
<organism evidence="4 5">
    <name type="scientific">Synaphobranchus kaupii</name>
    <name type="common">Kaup's arrowtooth eel</name>
    <dbReference type="NCBI Taxonomy" id="118154"/>
    <lineage>
        <taxon>Eukaryota</taxon>
        <taxon>Metazoa</taxon>
        <taxon>Chordata</taxon>
        <taxon>Craniata</taxon>
        <taxon>Vertebrata</taxon>
        <taxon>Euteleostomi</taxon>
        <taxon>Actinopterygii</taxon>
        <taxon>Neopterygii</taxon>
        <taxon>Teleostei</taxon>
        <taxon>Anguilliformes</taxon>
        <taxon>Synaphobranchidae</taxon>
        <taxon>Synaphobranchus</taxon>
    </lineage>
</organism>
<evidence type="ECO:0000256" key="1">
    <source>
        <dbReference type="PROSITE-ProRule" id="PRU00191"/>
    </source>
</evidence>
<proteinExistence type="predicted"/>
<feature type="region of interest" description="Disordered" evidence="2">
    <location>
        <begin position="114"/>
        <end position="133"/>
    </location>
</feature>
<protein>
    <recommendedName>
        <fullName evidence="3">SH2 domain-containing protein</fullName>
    </recommendedName>
</protein>
<feature type="region of interest" description="Disordered" evidence="2">
    <location>
        <begin position="319"/>
        <end position="351"/>
    </location>
</feature>
<feature type="region of interest" description="Disordered" evidence="2">
    <location>
        <begin position="41"/>
        <end position="67"/>
    </location>
</feature>
<dbReference type="SMART" id="SM00252">
    <property type="entry name" value="SH2"/>
    <property type="match status" value="1"/>
</dbReference>
<dbReference type="AlphaFoldDB" id="A0A9Q1FJI0"/>
<evidence type="ECO:0000259" key="3">
    <source>
        <dbReference type="PROSITE" id="PS50001"/>
    </source>
</evidence>
<evidence type="ECO:0000313" key="4">
    <source>
        <dbReference type="EMBL" id="KAJ8360097.1"/>
    </source>
</evidence>
<name>A0A9Q1FJI0_SYNKA</name>
<feature type="compositionally biased region" description="Polar residues" evidence="2">
    <location>
        <begin position="340"/>
        <end position="351"/>
    </location>
</feature>
<evidence type="ECO:0000256" key="2">
    <source>
        <dbReference type="SAM" id="MobiDB-lite"/>
    </source>
</evidence>
<evidence type="ECO:0000313" key="5">
    <source>
        <dbReference type="Proteomes" id="UP001152622"/>
    </source>
</evidence>
<feature type="domain" description="SH2" evidence="3">
    <location>
        <begin position="153"/>
        <end position="245"/>
    </location>
</feature>
<gene>
    <name evidence="4" type="ORF">SKAU_G00166220</name>
</gene>
<accession>A0A9Q1FJI0</accession>
<keyword evidence="1" id="KW-0727">SH2 domain</keyword>
<comment type="caution">
    <text evidence="4">The sequence shown here is derived from an EMBL/GenBank/DDBJ whole genome shotgun (WGS) entry which is preliminary data.</text>
</comment>
<dbReference type="SUPFAM" id="SSF55550">
    <property type="entry name" value="SH2 domain"/>
    <property type="match status" value="1"/>
</dbReference>
<reference evidence="4" key="1">
    <citation type="journal article" date="2023" name="Science">
        <title>Genome structures resolve the early diversification of teleost fishes.</title>
        <authorList>
            <person name="Parey E."/>
            <person name="Louis A."/>
            <person name="Montfort J."/>
            <person name="Bouchez O."/>
            <person name="Roques C."/>
            <person name="Iampietro C."/>
            <person name="Lluch J."/>
            <person name="Castinel A."/>
            <person name="Donnadieu C."/>
            <person name="Desvignes T."/>
            <person name="Floi Bucao C."/>
            <person name="Jouanno E."/>
            <person name="Wen M."/>
            <person name="Mejri S."/>
            <person name="Dirks R."/>
            <person name="Jansen H."/>
            <person name="Henkel C."/>
            <person name="Chen W.J."/>
            <person name="Zahm M."/>
            <person name="Cabau C."/>
            <person name="Klopp C."/>
            <person name="Thompson A.W."/>
            <person name="Robinson-Rechavi M."/>
            <person name="Braasch I."/>
            <person name="Lecointre G."/>
            <person name="Bobe J."/>
            <person name="Postlethwait J.H."/>
            <person name="Berthelot C."/>
            <person name="Roest Crollius H."/>
            <person name="Guiguen Y."/>
        </authorList>
    </citation>
    <scope>NUCLEOTIDE SEQUENCE</scope>
    <source>
        <strain evidence="4">WJC10195</strain>
    </source>
</reference>
<dbReference type="Gene3D" id="3.30.505.10">
    <property type="entry name" value="SH2 domain"/>
    <property type="match status" value="1"/>
</dbReference>
<dbReference type="OrthoDB" id="21085at2759"/>
<dbReference type="InterPro" id="IPR000980">
    <property type="entry name" value="SH2"/>
</dbReference>
<dbReference type="PROSITE" id="PS50001">
    <property type="entry name" value="SH2"/>
    <property type="match status" value="1"/>
</dbReference>